<dbReference type="Proteomes" id="UP000006380">
    <property type="component" value="Chromosome"/>
</dbReference>
<accession>A7GWQ1</accession>
<dbReference type="EMBL" id="CP000767">
    <property type="protein sequence ID" value="EAT99652.2"/>
    <property type="molecule type" value="Genomic_DNA"/>
</dbReference>
<reference evidence="2" key="1">
    <citation type="submission" date="2016-07" db="EMBL/GenBank/DDBJ databases">
        <title>Comparative genomics of the Campylobacter concisus group.</title>
        <authorList>
            <person name="Miller W.G."/>
            <person name="Yee E."/>
            <person name="Chapman M.H."/>
            <person name="Huynh S."/>
            <person name="Bono J.L."/>
            <person name="On S.L.W."/>
            <person name="StLeger J."/>
            <person name="Foster G."/>
            <person name="Parker C.T."/>
        </authorList>
    </citation>
    <scope>NUCLEOTIDE SEQUENCE</scope>
    <source>
        <strain evidence="2">525.92</strain>
    </source>
</reference>
<dbReference type="OrthoDB" id="5360198at2"/>
<dbReference type="PROSITE" id="PS51257">
    <property type="entry name" value="PROKAR_LIPOPROTEIN"/>
    <property type="match status" value="1"/>
</dbReference>
<dbReference type="AlphaFoldDB" id="A7GWQ1"/>
<organism evidence="2 3">
    <name type="scientific">Campylobacter curvus (strain 525.92)</name>
    <dbReference type="NCBI Taxonomy" id="360105"/>
    <lineage>
        <taxon>Bacteria</taxon>
        <taxon>Pseudomonadati</taxon>
        <taxon>Campylobacterota</taxon>
        <taxon>Epsilonproteobacteria</taxon>
        <taxon>Campylobacterales</taxon>
        <taxon>Campylobacteraceae</taxon>
        <taxon>Campylobacter</taxon>
    </lineage>
</organism>
<proteinExistence type="predicted"/>
<dbReference type="Gene3D" id="3.40.50.11550">
    <property type="match status" value="1"/>
</dbReference>
<dbReference type="HOGENOM" id="CLU_062196_1_1_7"/>
<dbReference type="InterPro" id="IPR007314">
    <property type="entry name" value="Cofac_haem-bd_dom"/>
</dbReference>
<dbReference type="Gene3D" id="1.10.8.760">
    <property type="entry name" value="Haem-binding uptake, Tiki superfamily, ChaN, domain 2"/>
    <property type="match status" value="1"/>
</dbReference>
<dbReference type="CDD" id="cd14727">
    <property type="entry name" value="ChanN-like"/>
    <property type="match status" value="1"/>
</dbReference>
<protein>
    <submittedName>
        <fullName evidence="2">Iron-regulated protein, PhuW family (DUF399 domain)</fullName>
    </submittedName>
</protein>
<dbReference type="InterPro" id="IPR016773">
    <property type="entry name" value="Fe3_uptake_reg_CjrA_prd"/>
</dbReference>
<sequence length="282" mass="32147">MLRNLMKFNLVFCLSFIFLFFGCAASKISPESLNEQNLRIINTRTKAALNYDKFINELIKYDIVLIGELHENKAHQAAELKIINSLKKYKKLDVVFEMISSDKQAKIDTAKATGVSKNALENAIGWSKRWDYAFYQDLIESVFYSDANLIGGNLSKGEIDTIFNGAYPLNGHLSTTDEVRNNIKKIVTTMHGKDEIKDERLLEALVQIQQYKDRRMADKLVHSKNLAVLIAGKFHTDKNIGVPLHIMDFDTDKKFIVVTLGYEGEEPNSQEADFILLFKDVK</sequence>
<name>A7GWQ1_CAMC5</name>
<evidence type="ECO:0000313" key="2">
    <source>
        <dbReference type="EMBL" id="EAT99652.2"/>
    </source>
</evidence>
<dbReference type="STRING" id="360105.CCV52592_1052"/>
<dbReference type="KEGG" id="ccv:CCV52592_1052"/>
<dbReference type="SUPFAM" id="SSF159501">
    <property type="entry name" value="EreA/ChaN-like"/>
    <property type="match status" value="1"/>
</dbReference>
<gene>
    <name evidence="2" type="ORF">CCV52592_1052</name>
</gene>
<keyword evidence="3" id="KW-1185">Reference proteome</keyword>
<dbReference type="PIRSF" id="PIRSF020419">
    <property type="entry name" value="Fe_uptake_reg_CjrA_prd"/>
    <property type="match status" value="1"/>
</dbReference>
<feature type="domain" description="Haem-binding uptake Tiki superfamily ChaN" evidence="1">
    <location>
        <begin position="55"/>
        <end position="246"/>
    </location>
</feature>
<dbReference type="Pfam" id="PF04187">
    <property type="entry name" value="Cofac_haem_bdg"/>
    <property type="match status" value="1"/>
</dbReference>
<evidence type="ECO:0000313" key="3">
    <source>
        <dbReference type="Proteomes" id="UP000006380"/>
    </source>
</evidence>
<evidence type="ECO:0000259" key="1">
    <source>
        <dbReference type="Pfam" id="PF04187"/>
    </source>
</evidence>